<keyword evidence="2" id="KW-1133">Transmembrane helix</keyword>
<reference evidence="4 5" key="1">
    <citation type="submission" date="2018-07" db="EMBL/GenBank/DDBJ databases">
        <title>Genomic Encyclopedia of Type Strains, Phase IV (KMG-IV): sequencing the most valuable type-strain genomes for metagenomic binning, comparative biology and taxonomic classification.</title>
        <authorList>
            <person name="Goeker M."/>
        </authorList>
    </citation>
    <scope>NUCLEOTIDE SEQUENCE [LARGE SCALE GENOMIC DNA]</scope>
    <source>
        <strain evidence="4 5">DSM 14364</strain>
    </source>
</reference>
<comment type="caution">
    <text evidence="4">The sequence shown here is derived from an EMBL/GenBank/DDBJ whole genome shotgun (WGS) entry which is preliminary data.</text>
</comment>
<keyword evidence="5" id="KW-1185">Reference proteome</keyword>
<feature type="signal peptide" evidence="3">
    <location>
        <begin position="1"/>
        <end position="20"/>
    </location>
</feature>
<feature type="transmembrane region" description="Helical" evidence="2">
    <location>
        <begin position="292"/>
        <end position="313"/>
    </location>
</feature>
<dbReference type="AlphaFoldDB" id="A0A370HIB0"/>
<dbReference type="OrthoDB" id="7699970at2"/>
<accession>A0A370HIB0</accession>
<evidence type="ECO:0000256" key="3">
    <source>
        <dbReference type="SAM" id="SignalP"/>
    </source>
</evidence>
<name>A0A370HIB0_9HYPH</name>
<keyword evidence="3" id="KW-0732">Signal</keyword>
<dbReference type="Proteomes" id="UP000254925">
    <property type="component" value="Unassembled WGS sequence"/>
</dbReference>
<sequence length="431" mass="46190">MKAVLPLIGLLLLGSSSVLAQEQRPPDVVVRQGVNPAQGAVIGQRIALYIDVLFPGTMPRPPWVTVPDVPGIQTFRFESQGTTMRDRIDGRDYVGQRFEFAVYARRGGPFTIPGARVTLLDQVGDPVGTAMGSPTGLTIEAPAGVDPSAPVIASTSVTVTETWSRPDGASLATGDAITRTIHREAEDVPALAMQPVPRTAPEGVGVYADPPLSEDRIARGSLTGRRTDTLTYVFEKAGQYTLPAITQPWWNLRDGSLKQATAPGLNASVSGDPAPAGPVRSLDLRRPSVRQVGALAVGITLACLAVGLAWRILPALRRAWQRRRQRVAGSEAAAFRALLEAARSGEAAGTYRAYLAWRSRLPEPDRHATQSVMRELEAILYAPHASSVAWARSDGRTLASNLRQVRSGLRHHADSHRASSPLPPLNPVPNP</sequence>
<dbReference type="PANTHER" id="PTHR40940">
    <property type="entry name" value="PROTEIN BATD-RELATED"/>
    <property type="match status" value="1"/>
</dbReference>
<dbReference type="InterPro" id="IPR025738">
    <property type="entry name" value="BatD"/>
</dbReference>
<proteinExistence type="predicted"/>
<protein>
    <submittedName>
        <fullName evidence="4">Oxygen tolerance protein BatD</fullName>
    </submittedName>
</protein>
<evidence type="ECO:0000313" key="5">
    <source>
        <dbReference type="Proteomes" id="UP000254925"/>
    </source>
</evidence>
<evidence type="ECO:0000256" key="2">
    <source>
        <dbReference type="SAM" id="Phobius"/>
    </source>
</evidence>
<gene>
    <name evidence="4" type="ORF">DES45_107104</name>
</gene>
<evidence type="ECO:0000256" key="1">
    <source>
        <dbReference type="SAM" id="MobiDB-lite"/>
    </source>
</evidence>
<feature type="chain" id="PRO_5016589203" evidence="3">
    <location>
        <begin position="21"/>
        <end position="431"/>
    </location>
</feature>
<keyword evidence="2" id="KW-0472">Membrane</keyword>
<feature type="compositionally biased region" description="Pro residues" evidence="1">
    <location>
        <begin position="421"/>
        <end position="431"/>
    </location>
</feature>
<keyword evidence="2" id="KW-0812">Transmembrane</keyword>
<evidence type="ECO:0000313" key="4">
    <source>
        <dbReference type="EMBL" id="RDI57187.1"/>
    </source>
</evidence>
<dbReference type="EMBL" id="QQBB01000007">
    <property type="protein sequence ID" value="RDI57187.1"/>
    <property type="molecule type" value="Genomic_DNA"/>
</dbReference>
<dbReference type="PANTHER" id="PTHR40940:SF1">
    <property type="entry name" value="PROTEIN BATD"/>
    <property type="match status" value="1"/>
</dbReference>
<dbReference type="RefSeq" id="WP_114771420.1">
    <property type="nucleotide sequence ID" value="NZ_QQBB01000007.1"/>
</dbReference>
<feature type="region of interest" description="Disordered" evidence="1">
    <location>
        <begin position="407"/>
        <end position="431"/>
    </location>
</feature>
<organism evidence="4 5">
    <name type="scientific">Microvirga subterranea</name>
    <dbReference type="NCBI Taxonomy" id="186651"/>
    <lineage>
        <taxon>Bacteria</taxon>
        <taxon>Pseudomonadati</taxon>
        <taxon>Pseudomonadota</taxon>
        <taxon>Alphaproteobacteria</taxon>
        <taxon>Hyphomicrobiales</taxon>
        <taxon>Methylobacteriaceae</taxon>
        <taxon>Microvirga</taxon>
    </lineage>
</organism>